<keyword evidence="1" id="KW-0472">Membrane</keyword>
<dbReference type="GeneID" id="25304828"/>
<proteinExistence type="predicted"/>
<feature type="transmembrane region" description="Helical" evidence="1">
    <location>
        <begin position="97"/>
        <end position="122"/>
    </location>
</feature>
<evidence type="ECO:0000256" key="1">
    <source>
        <dbReference type="SAM" id="Phobius"/>
    </source>
</evidence>
<dbReference type="RefSeq" id="XP_013286119.1">
    <property type="nucleotide sequence ID" value="XM_013430665.1"/>
</dbReference>
<dbReference type="Proteomes" id="UP000053029">
    <property type="component" value="Unassembled WGS sequence"/>
</dbReference>
<sequence>MSSSTSPVDNKNEVQPPIGVSIVEVDPSLNSRDGRRPTTDFTLDEQWQPGFWKRFPWVGFGCLLMVVAFSTVAIVVLKESNNKPLSSWPQKMAPNVILSVCNSGASVCIAIAVAQGIAVSWWRRAMKGATIADLHNTWAFGSSIASVVLNVKYFNIAALAAIVTKLTIIDGILFQRSTSTYITLGSPHPVNITTFPTPQLPLTGQLNKAANDTDLLLYEFTIDVMSWASSAYAQPYQPSGFTECEGICNLTVLAPGYIAKCENDHAHKRAVDLIRDAEAHAGPNKTYINTETTVFSVSFNTTFPTAAKNYTWIGLNLTYYDAEYPNASDTKQQCPATIKTKQCELREAMLSYPIYLEFANSTTTQTNDTNAQTTVYFGRIDPIYGTLVAATDDFDYDKGQIPGFDFQWWISNATAWGPTSLAKTRTGGIARALSDRYKSTATLITSNDTKKHPWSLSSTGQFSGTKEVDDASDGCPFSYPDPMTDLMIGLNTLTFLTAQDLWNRPGYTDTDVSWDAWSNSSRVLVEATQRKAEVYYRTRYPWMFGALASTLVCVLLVLPSYWGFWELGRKVTLNPIEVANAFQAPAFAPAHPRSGLADDIVKVAGQRVVRYTVACDASASSEQRRGNNYRIVPL</sequence>
<dbReference type="EMBL" id="KN846971">
    <property type="protein sequence ID" value="KIW82311.1"/>
    <property type="molecule type" value="Genomic_DNA"/>
</dbReference>
<keyword evidence="1" id="KW-0812">Transmembrane</keyword>
<accession>A0A0D2DWS9</accession>
<dbReference type="Pfam" id="PF11374">
    <property type="entry name" value="DUF3176"/>
    <property type="match status" value="1"/>
</dbReference>
<keyword evidence="3" id="KW-1185">Reference proteome</keyword>
<keyword evidence="1" id="KW-1133">Transmembrane helix</keyword>
<feature type="transmembrane region" description="Helical" evidence="1">
    <location>
        <begin position="540"/>
        <end position="562"/>
    </location>
</feature>
<protein>
    <submittedName>
        <fullName evidence="2">Unplaced genomic scaffold supercont1.3, whole genome shotgun sequence</fullName>
    </submittedName>
</protein>
<dbReference type="OrthoDB" id="5357734at2759"/>
<dbReference type="AlphaFoldDB" id="A0A0D2DWS9"/>
<dbReference type="InterPro" id="IPR021514">
    <property type="entry name" value="DUF3176"/>
</dbReference>
<dbReference type="PANTHER" id="PTHR37576:SF2">
    <property type="entry name" value="DEFECT AT LOW TEMPERATURE PROTEIN 1"/>
    <property type="match status" value="1"/>
</dbReference>
<feature type="transmembrane region" description="Helical" evidence="1">
    <location>
        <begin position="55"/>
        <end position="77"/>
    </location>
</feature>
<dbReference type="PANTHER" id="PTHR37576">
    <property type="entry name" value="DEFECT AT LOW TEMPERATURE PROTEIN 1"/>
    <property type="match status" value="1"/>
</dbReference>
<organism evidence="2 3">
    <name type="scientific">Fonsecaea pedrosoi CBS 271.37</name>
    <dbReference type="NCBI Taxonomy" id="1442368"/>
    <lineage>
        <taxon>Eukaryota</taxon>
        <taxon>Fungi</taxon>
        <taxon>Dikarya</taxon>
        <taxon>Ascomycota</taxon>
        <taxon>Pezizomycotina</taxon>
        <taxon>Eurotiomycetes</taxon>
        <taxon>Chaetothyriomycetidae</taxon>
        <taxon>Chaetothyriales</taxon>
        <taxon>Herpotrichiellaceae</taxon>
        <taxon>Fonsecaea</taxon>
    </lineage>
</organism>
<reference evidence="2 3" key="1">
    <citation type="submission" date="2015-01" db="EMBL/GenBank/DDBJ databases">
        <title>The Genome Sequence of Fonsecaea pedrosoi CBS 271.37.</title>
        <authorList>
            <consortium name="The Broad Institute Genomics Platform"/>
            <person name="Cuomo C."/>
            <person name="de Hoog S."/>
            <person name="Gorbushina A."/>
            <person name="Stielow B."/>
            <person name="Teixiera M."/>
            <person name="Abouelleil A."/>
            <person name="Chapman S.B."/>
            <person name="Priest M."/>
            <person name="Young S.K."/>
            <person name="Wortman J."/>
            <person name="Nusbaum C."/>
            <person name="Birren B."/>
        </authorList>
    </citation>
    <scope>NUCLEOTIDE SEQUENCE [LARGE SCALE GENOMIC DNA]</scope>
    <source>
        <strain evidence="2 3">CBS 271.37</strain>
    </source>
</reference>
<name>A0A0D2DWS9_9EURO</name>
<evidence type="ECO:0000313" key="3">
    <source>
        <dbReference type="Proteomes" id="UP000053029"/>
    </source>
</evidence>
<evidence type="ECO:0000313" key="2">
    <source>
        <dbReference type="EMBL" id="KIW82311.1"/>
    </source>
</evidence>
<gene>
    <name evidence="2" type="ORF">Z517_05338</name>
</gene>
<dbReference type="HOGENOM" id="CLU_020821_1_0_1"/>
<dbReference type="STRING" id="1442368.A0A0D2DWS9"/>
<dbReference type="VEuPathDB" id="FungiDB:Z517_05338"/>